<reference evidence="1" key="1">
    <citation type="journal article" date="2008" name="Genome Biol.">
        <title>The genome sequence of the model ascomycete fungus Podospora anserina.</title>
        <authorList>
            <person name="Espagne E."/>
            <person name="Lespinet O."/>
            <person name="Malagnac F."/>
            <person name="Da Silva C."/>
            <person name="Jaillon O."/>
            <person name="Porcel B.M."/>
            <person name="Couloux A."/>
            <person name="Aury J.-M."/>
            <person name="Segurens B."/>
            <person name="Poulain J."/>
            <person name="Anthouard V."/>
            <person name="Grossetete S."/>
            <person name="Khalili H."/>
            <person name="Coppin E."/>
            <person name="Dequard-Chablat M."/>
            <person name="Picard M."/>
            <person name="Contamine V."/>
            <person name="Arnaise S."/>
            <person name="Bourdais A."/>
            <person name="Berteaux-Lecellier V."/>
            <person name="Gautheret D."/>
            <person name="de Vries R.P."/>
            <person name="Battaglia E."/>
            <person name="Coutinho P.M."/>
            <person name="Danchin E.G.J."/>
            <person name="Henrissat B."/>
            <person name="El Khoury R."/>
            <person name="Sainsard-Chanet A."/>
            <person name="Boivin A."/>
            <person name="Pinan-Lucarre B."/>
            <person name="Sellem C.H."/>
            <person name="Debuchy R."/>
            <person name="Wincker P."/>
            <person name="Weissenbach J."/>
            <person name="Silar P."/>
        </authorList>
    </citation>
    <scope>NUCLEOTIDE SEQUENCE [LARGE SCALE GENOMIC DNA]</scope>
    <source>
        <strain evidence="1">S mat+</strain>
    </source>
</reference>
<gene>
    <name evidence="1" type="ORF">PODANS_0_1530</name>
</gene>
<protein>
    <submittedName>
        <fullName evidence="1">Podospora anserina S mat+ genomic DNA chromosome 5, supercontig 2</fullName>
    </submittedName>
</protein>
<dbReference type="HOGENOM" id="CLU_1021403_0_0_1"/>
<dbReference type="RefSeq" id="XP_001904357.1">
    <property type="nucleotide sequence ID" value="XM_001904322.1"/>
</dbReference>
<dbReference type="SUPFAM" id="SSF51445">
    <property type="entry name" value="(Trans)glycosidases"/>
    <property type="match status" value="1"/>
</dbReference>
<dbReference type="InterPro" id="IPR017853">
    <property type="entry name" value="GH"/>
</dbReference>
<organism evidence="1">
    <name type="scientific">Podospora anserina (strain S / ATCC MYA-4624 / DSM 980 / FGSC 10383)</name>
    <name type="common">Pleurage anserina</name>
    <dbReference type="NCBI Taxonomy" id="515849"/>
    <lineage>
        <taxon>Eukaryota</taxon>
        <taxon>Fungi</taxon>
        <taxon>Dikarya</taxon>
        <taxon>Ascomycota</taxon>
        <taxon>Pezizomycotina</taxon>
        <taxon>Sordariomycetes</taxon>
        <taxon>Sordariomycetidae</taxon>
        <taxon>Sordariales</taxon>
        <taxon>Podosporaceae</taxon>
        <taxon>Podospora</taxon>
        <taxon>Podospora anserina</taxon>
    </lineage>
</organism>
<dbReference type="CAZy" id="GH5">
    <property type="family name" value="Glycoside Hydrolase Family 5"/>
</dbReference>
<dbReference type="OrthoDB" id="442731at2759"/>
<dbReference type="Gene3D" id="3.20.20.80">
    <property type="entry name" value="Glycosidases"/>
    <property type="match status" value="2"/>
</dbReference>
<feature type="non-terminal residue" evidence="1">
    <location>
        <position position="1"/>
    </location>
</feature>
<sequence length="273" mass="31501">PTSRILALWPFCHLRREDSRHNRRKHRVRRHKLARPWRGHDPGGLQYQSIEYIVTKIKSIGMNVIRLTFAIEMVDQIYANNGQDITIQRAFTQALGQANGTRILNQVLAKNPQFTASTTRLQVFDAVAAELGRQQIYVHLDNHISKGMWCCSGTDGNTWWGDTYFNTANWVRGLSYMAGLKERWSLGFLLSEFGFAMDVNTWRGTYANCLASYVRSEKAGWTMWVLAGSYYVREGIQDYDEGWGLLTRDWREWRSEGYVDGLFRGMVRNSVAG</sequence>
<dbReference type="GeneID" id="6188486"/>
<dbReference type="AlphaFoldDB" id="B2AFB8"/>
<accession>B2AFB8</accession>
<dbReference type="KEGG" id="pan:PODANSg1376"/>
<evidence type="ECO:0000313" key="1">
    <source>
        <dbReference type="EMBL" id="CAP62136.1"/>
    </source>
</evidence>
<name>B2AFB8_PODAN</name>
<dbReference type="EMBL" id="CU633458">
    <property type="protein sequence ID" value="CAP62136.1"/>
    <property type="molecule type" value="Genomic_DNA"/>
</dbReference>
<dbReference type="PANTHER" id="PTHR31263">
    <property type="entry name" value="CELLULASE FAMILY PROTEIN (AFU_ORTHOLOGUE AFUA_5G14560)"/>
    <property type="match status" value="1"/>
</dbReference>
<proteinExistence type="predicted"/>
<dbReference type="VEuPathDB" id="FungiDB:PODANS_0_1530"/>
<dbReference type="PANTHER" id="PTHR31263:SF0">
    <property type="entry name" value="CELLULASE FAMILY PROTEIN (AFU_ORTHOLOGUE AFUA_5G14560)"/>
    <property type="match status" value="1"/>
</dbReference>
<reference evidence="1" key="2">
    <citation type="submission" date="2008-07" db="EMBL/GenBank/DDBJ databases">
        <authorList>
            <person name="Genoscope - CEA"/>
        </authorList>
    </citation>
    <scope>NUCLEOTIDE SEQUENCE</scope>
    <source>
        <strain evidence="1">S mat+</strain>
    </source>
</reference>